<dbReference type="Gene3D" id="2.60.120.10">
    <property type="entry name" value="Jelly Rolls"/>
    <property type="match status" value="1"/>
</dbReference>
<dbReference type="Pfam" id="PF07883">
    <property type="entry name" value="Cupin_2"/>
    <property type="match status" value="1"/>
</dbReference>
<dbReference type="PANTHER" id="PTHR46797:SF23">
    <property type="entry name" value="HTH-TYPE TRANSCRIPTIONAL REGULATOR SUTR"/>
    <property type="match status" value="1"/>
</dbReference>
<dbReference type="InterPro" id="IPR011051">
    <property type="entry name" value="RmlC_Cupin_sf"/>
</dbReference>
<evidence type="ECO:0000256" key="3">
    <source>
        <dbReference type="ARBA" id="ARBA00023163"/>
    </source>
</evidence>
<dbReference type="InterPro" id="IPR050807">
    <property type="entry name" value="TransReg_Diox_bact_type"/>
</dbReference>
<comment type="caution">
    <text evidence="5">The sequence shown here is derived from an EMBL/GenBank/DDBJ whole genome shotgun (WGS) entry which is preliminary data.</text>
</comment>
<proteinExistence type="predicted"/>
<name>A0A1E8FDR2_9ALTE</name>
<dbReference type="OrthoDB" id="9792093at2"/>
<reference evidence="5 6" key="1">
    <citation type="submission" date="2016-09" db="EMBL/GenBank/DDBJ databases">
        <title>Alteromonas lipolytica, a new species isolated from sea water.</title>
        <authorList>
            <person name="Wu Y.-H."/>
            <person name="Cheng H."/>
            <person name="Xu X.-W."/>
        </authorList>
    </citation>
    <scope>NUCLEOTIDE SEQUENCE [LARGE SCALE GENOMIC DNA]</scope>
    <source>
        <strain evidence="5 6">JW12</strain>
    </source>
</reference>
<keyword evidence="6" id="KW-1185">Reference proteome</keyword>
<dbReference type="InterPro" id="IPR013096">
    <property type="entry name" value="Cupin_2"/>
</dbReference>
<sequence>MNENVSQQIAGQIKQRRALLGWSLDRLSAASGVSKAMLGQIERQESSPTVATLWKIATGLSCSFSDLIEDSDSPVSVKQSEKPVKGDDFFKVKTLFRFDPHTRLEMFELTISQHHCQWSEPHSVGVQEHIVVQSGALRLYFDGRWHELKGGDSCRFYADQPHAYEDCSGETRFIDVIYYPLTES</sequence>
<dbReference type="AlphaFoldDB" id="A0A1E8FDR2"/>
<evidence type="ECO:0000256" key="2">
    <source>
        <dbReference type="ARBA" id="ARBA00023125"/>
    </source>
</evidence>
<dbReference type="CDD" id="cd02209">
    <property type="entry name" value="cupin_XRE_C"/>
    <property type="match status" value="1"/>
</dbReference>
<dbReference type="RefSeq" id="WP_070176655.1">
    <property type="nucleotide sequence ID" value="NZ_BMJR01000003.1"/>
</dbReference>
<evidence type="ECO:0000256" key="1">
    <source>
        <dbReference type="ARBA" id="ARBA00023015"/>
    </source>
</evidence>
<gene>
    <name evidence="5" type="ORF">BFC17_19320</name>
</gene>
<feature type="domain" description="HTH cro/C1-type" evidence="4">
    <location>
        <begin position="13"/>
        <end position="67"/>
    </location>
</feature>
<dbReference type="PROSITE" id="PS50943">
    <property type="entry name" value="HTH_CROC1"/>
    <property type="match status" value="1"/>
</dbReference>
<keyword evidence="3" id="KW-0804">Transcription</keyword>
<dbReference type="Gene3D" id="1.10.260.40">
    <property type="entry name" value="lambda repressor-like DNA-binding domains"/>
    <property type="match status" value="1"/>
</dbReference>
<dbReference type="SUPFAM" id="SSF51182">
    <property type="entry name" value="RmlC-like cupins"/>
    <property type="match status" value="1"/>
</dbReference>
<dbReference type="InterPro" id="IPR010982">
    <property type="entry name" value="Lambda_DNA-bd_dom_sf"/>
</dbReference>
<dbReference type="SMART" id="SM00530">
    <property type="entry name" value="HTH_XRE"/>
    <property type="match status" value="1"/>
</dbReference>
<dbReference type="STRING" id="1856405.BFC17_19320"/>
<dbReference type="SUPFAM" id="SSF47413">
    <property type="entry name" value="lambda repressor-like DNA-binding domains"/>
    <property type="match status" value="1"/>
</dbReference>
<dbReference type="InterPro" id="IPR001387">
    <property type="entry name" value="Cro/C1-type_HTH"/>
</dbReference>
<keyword evidence="2" id="KW-0238">DNA-binding</keyword>
<evidence type="ECO:0000313" key="6">
    <source>
        <dbReference type="Proteomes" id="UP000176037"/>
    </source>
</evidence>
<accession>A0A1E8FDR2</accession>
<dbReference type="InterPro" id="IPR014710">
    <property type="entry name" value="RmlC-like_jellyroll"/>
</dbReference>
<dbReference type="EMBL" id="MJIC01000014">
    <property type="protein sequence ID" value="OFI33728.1"/>
    <property type="molecule type" value="Genomic_DNA"/>
</dbReference>
<dbReference type="Proteomes" id="UP000176037">
    <property type="component" value="Unassembled WGS sequence"/>
</dbReference>
<dbReference type="GO" id="GO:0003677">
    <property type="term" value="F:DNA binding"/>
    <property type="evidence" value="ECO:0007669"/>
    <property type="project" value="UniProtKB-KW"/>
</dbReference>
<dbReference type="GO" id="GO:0005829">
    <property type="term" value="C:cytosol"/>
    <property type="evidence" value="ECO:0007669"/>
    <property type="project" value="TreeGrafter"/>
</dbReference>
<protein>
    <recommendedName>
        <fullName evidence="4">HTH cro/C1-type domain-containing protein</fullName>
    </recommendedName>
</protein>
<dbReference type="GO" id="GO:0003700">
    <property type="term" value="F:DNA-binding transcription factor activity"/>
    <property type="evidence" value="ECO:0007669"/>
    <property type="project" value="TreeGrafter"/>
</dbReference>
<organism evidence="5 6">
    <name type="scientific">Alteromonas lipolytica</name>
    <dbReference type="NCBI Taxonomy" id="1856405"/>
    <lineage>
        <taxon>Bacteria</taxon>
        <taxon>Pseudomonadati</taxon>
        <taxon>Pseudomonadota</taxon>
        <taxon>Gammaproteobacteria</taxon>
        <taxon>Alteromonadales</taxon>
        <taxon>Alteromonadaceae</taxon>
        <taxon>Alteromonas/Salinimonas group</taxon>
        <taxon>Alteromonas</taxon>
    </lineage>
</organism>
<evidence type="ECO:0000313" key="5">
    <source>
        <dbReference type="EMBL" id="OFI33728.1"/>
    </source>
</evidence>
<keyword evidence="1" id="KW-0805">Transcription regulation</keyword>
<evidence type="ECO:0000259" key="4">
    <source>
        <dbReference type="PROSITE" id="PS50943"/>
    </source>
</evidence>
<dbReference type="Pfam" id="PF01381">
    <property type="entry name" value="HTH_3"/>
    <property type="match status" value="1"/>
</dbReference>
<dbReference type="CDD" id="cd00093">
    <property type="entry name" value="HTH_XRE"/>
    <property type="match status" value="1"/>
</dbReference>
<dbReference type="PANTHER" id="PTHR46797">
    <property type="entry name" value="HTH-TYPE TRANSCRIPTIONAL REGULATOR"/>
    <property type="match status" value="1"/>
</dbReference>